<evidence type="ECO:0000313" key="3">
    <source>
        <dbReference type="Ensembl" id="ENSNFUP00015011553.1"/>
    </source>
</evidence>
<dbReference type="PROSITE" id="PS50041">
    <property type="entry name" value="C_TYPE_LECTIN_2"/>
    <property type="match status" value="1"/>
</dbReference>
<sequence>MASGLLFLLLLGIGGNMFSEALLPVCFPGLCPICPRGWTDYNGYCYQFVNQELAWADAEIFCNKHKAHLTSIKNTDQYNFIRNLIVKGAGFNQKSWVGGTNAVRNDLWMWTDGTLFTFKNWGPSEPNNQGGNEHCMDINLREQDYVNDEECIQELSFVCIKPVKRTKIIKNTT</sequence>
<dbReference type="InterPro" id="IPR001304">
    <property type="entry name" value="C-type_lectin-like"/>
</dbReference>
<keyword evidence="1" id="KW-0732">Signal</keyword>
<evidence type="ECO:0000256" key="1">
    <source>
        <dbReference type="SAM" id="SignalP"/>
    </source>
</evidence>
<reference evidence="3" key="2">
    <citation type="submission" date="2025-08" db="UniProtKB">
        <authorList>
            <consortium name="Ensembl"/>
        </authorList>
    </citation>
    <scope>IDENTIFICATION</scope>
</reference>
<feature type="domain" description="C-type lectin" evidence="2">
    <location>
        <begin position="41"/>
        <end position="160"/>
    </location>
</feature>
<evidence type="ECO:0000313" key="4">
    <source>
        <dbReference type="Proteomes" id="UP000694548"/>
    </source>
</evidence>
<proteinExistence type="predicted"/>
<name>A0A8C6L054_NOTFU</name>
<dbReference type="PRINTS" id="PR01504">
    <property type="entry name" value="PNCREATITSAP"/>
</dbReference>
<dbReference type="Pfam" id="PF00059">
    <property type="entry name" value="Lectin_C"/>
    <property type="match status" value="1"/>
</dbReference>
<reference evidence="3" key="3">
    <citation type="submission" date="2025-09" db="UniProtKB">
        <authorList>
            <consortium name="Ensembl"/>
        </authorList>
    </citation>
    <scope>IDENTIFICATION</scope>
</reference>
<protein>
    <recommendedName>
        <fullName evidence="2">C-type lectin domain-containing protein</fullName>
    </recommendedName>
</protein>
<dbReference type="Gene3D" id="3.10.100.10">
    <property type="entry name" value="Mannose-Binding Protein A, subunit A"/>
    <property type="match status" value="1"/>
</dbReference>
<dbReference type="SUPFAM" id="SSF56436">
    <property type="entry name" value="C-type lectin-like"/>
    <property type="match status" value="1"/>
</dbReference>
<reference evidence="3" key="1">
    <citation type="submission" date="2014-08" db="EMBL/GenBank/DDBJ databases">
        <authorList>
            <person name="Senf B."/>
            <person name="Petzold A."/>
            <person name="Downie B.R."/>
            <person name="Koch P."/>
            <person name="Platzer M."/>
        </authorList>
    </citation>
    <scope>NUCLEOTIDE SEQUENCE [LARGE SCALE GENOMIC DNA]</scope>
    <source>
        <strain evidence="3">GRZ</strain>
    </source>
</reference>
<evidence type="ECO:0000259" key="2">
    <source>
        <dbReference type="PROSITE" id="PS50041"/>
    </source>
</evidence>
<dbReference type="Ensembl" id="ENSNFUT00015012137.1">
    <property type="protein sequence ID" value="ENSNFUP00015011553.1"/>
    <property type="gene ID" value="ENSNFUG00015005702.1"/>
</dbReference>
<dbReference type="GeneTree" id="ENSGT00940000161814"/>
<dbReference type="AlphaFoldDB" id="A0A8C6L054"/>
<feature type="chain" id="PRO_5034475110" description="C-type lectin domain-containing protein" evidence="1">
    <location>
        <begin position="22"/>
        <end position="173"/>
    </location>
</feature>
<dbReference type="CDD" id="cd00037">
    <property type="entry name" value="CLECT"/>
    <property type="match status" value="1"/>
</dbReference>
<organism evidence="3 4">
    <name type="scientific">Nothobranchius furzeri</name>
    <name type="common">Turquoise killifish</name>
    <dbReference type="NCBI Taxonomy" id="105023"/>
    <lineage>
        <taxon>Eukaryota</taxon>
        <taxon>Metazoa</taxon>
        <taxon>Chordata</taxon>
        <taxon>Craniata</taxon>
        <taxon>Vertebrata</taxon>
        <taxon>Euteleostomi</taxon>
        <taxon>Actinopterygii</taxon>
        <taxon>Neopterygii</taxon>
        <taxon>Teleostei</taxon>
        <taxon>Neoteleostei</taxon>
        <taxon>Acanthomorphata</taxon>
        <taxon>Ovalentaria</taxon>
        <taxon>Atherinomorphae</taxon>
        <taxon>Cyprinodontiformes</taxon>
        <taxon>Nothobranchiidae</taxon>
        <taxon>Nothobranchius</taxon>
    </lineage>
</organism>
<dbReference type="InterPro" id="IPR016186">
    <property type="entry name" value="C-type_lectin-like/link_sf"/>
</dbReference>
<feature type="signal peptide" evidence="1">
    <location>
        <begin position="1"/>
        <end position="21"/>
    </location>
</feature>
<dbReference type="InterPro" id="IPR016187">
    <property type="entry name" value="CTDL_fold"/>
</dbReference>
<dbReference type="InterPro" id="IPR050111">
    <property type="entry name" value="C-type_lectin/snaclec_domain"/>
</dbReference>
<keyword evidence="4" id="KW-1185">Reference proteome</keyword>
<dbReference type="PANTHER" id="PTHR22803">
    <property type="entry name" value="MANNOSE, PHOSPHOLIPASE, LECTIN RECEPTOR RELATED"/>
    <property type="match status" value="1"/>
</dbReference>
<accession>A0A8C6L054</accession>
<dbReference type="SMART" id="SM00034">
    <property type="entry name" value="CLECT"/>
    <property type="match status" value="1"/>
</dbReference>
<dbReference type="Proteomes" id="UP000694548">
    <property type="component" value="Chromosome sgr15"/>
</dbReference>